<proteinExistence type="inferred from homology"/>
<dbReference type="EMBL" id="BMAT01002044">
    <property type="protein sequence ID" value="GFR97917.1"/>
    <property type="molecule type" value="Genomic_DNA"/>
</dbReference>
<feature type="domain" description="Plastocyanin-like" evidence="7">
    <location>
        <begin position="458"/>
        <end position="610"/>
    </location>
</feature>
<dbReference type="InterPro" id="IPR001117">
    <property type="entry name" value="Cu-oxidase_2nd"/>
</dbReference>
<comment type="caution">
    <text evidence="9">The sequence shown here is derived from an EMBL/GenBank/DDBJ whole genome shotgun (WGS) entry which is preliminary data.</text>
</comment>
<feature type="domain" description="Plastocyanin-like" evidence="8">
    <location>
        <begin position="98"/>
        <end position="186"/>
    </location>
</feature>
<dbReference type="Gene3D" id="2.60.40.420">
    <property type="entry name" value="Cupredoxins - blue copper proteins"/>
    <property type="match status" value="3"/>
</dbReference>
<dbReference type="Proteomes" id="UP000762676">
    <property type="component" value="Unassembled WGS sequence"/>
</dbReference>
<dbReference type="InterPro" id="IPR002355">
    <property type="entry name" value="Cu_oxidase_Cu_BS"/>
</dbReference>
<evidence type="ECO:0000256" key="4">
    <source>
        <dbReference type="ARBA" id="ARBA00023008"/>
    </source>
</evidence>
<evidence type="ECO:0000313" key="10">
    <source>
        <dbReference type="Proteomes" id="UP000762676"/>
    </source>
</evidence>
<dbReference type="SUPFAM" id="SSF49503">
    <property type="entry name" value="Cupredoxins"/>
    <property type="match status" value="3"/>
</dbReference>
<evidence type="ECO:0000313" key="9">
    <source>
        <dbReference type="EMBL" id="GFR97917.1"/>
    </source>
</evidence>
<evidence type="ECO:0000256" key="1">
    <source>
        <dbReference type="ARBA" id="ARBA00010609"/>
    </source>
</evidence>
<comment type="similarity">
    <text evidence="1">Belongs to the multicopper oxidase family.</text>
</comment>
<dbReference type="CDD" id="cd13884">
    <property type="entry name" value="CuRO_2_tcLCC_insect_like"/>
    <property type="match status" value="1"/>
</dbReference>
<evidence type="ECO:0000259" key="6">
    <source>
        <dbReference type="Pfam" id="PF00394"/>
    </source>
</evidence>
<feature type="chain" id="PRO_5043528593" evidence="5">
    <location>
        <begin position="29"/>
        <end position="690"/>
    </location>
</feature>
<keyword evidence="3" id="KW-0560">Oxidoreductase</keyword>
<dbReference type="InterPro" id="IPR045087">
    <property type="entry name" value="Cu-oxidase_fam"/>
</dbReference>
<keyword evidence="10" id="KW-1185">Reference proteome</keyword>
<sequence length="690" mass="78974">MYYQVLPVPLAVPLVLLLIQCCVWHARAKLLHHMSYDDMEDYKDHPCIRPCLDDTETMVCDYNFLVERYHTLTRACWGFPIFYLPRPLGNKPHFLFFKVCEGDTIRVRVHNKMENAESMTIHWHGLHQRHSQHMDGVAMVTQCPIPPHTAFTYVFKANPPGTHFWHAHSGLQRADGLYGNLVVRRSPKREPHLKMYDFDLPEHTLNLLDWWGRNVVSSFADHYHGDGSNKPDSILINGKGISTDKDTQEKTTTPREVFEVQQGSRYRFRVISNAVMNCPMKISIDGHDLEVIASDGYDVEPLRVQYFNIFAGERFDFVLLANQSVGNYLLRVQGELDCGANRNNAHQTAIIHYKNSKFDPHFWVDPPYLEGKGLNPINRRGTDKLMTVNELRSLPGEMDEDLSLKPYPDRSIVLAMDFSMMNNPRFHDQLLYSVQDFPMSGGKNRQTPQINDITFAFPSSPALTQLTDIPKTAFCNRESLQGKNCSAELCECIHHYRIDLGDVVELILIDQGHIWDVANHPTHLHGYGFRVLAMDKLGKFVDRDDVTSLDQRGGISRNRYRPPKKDTVTIPDGGYTIVRFHADNPGMWLLHCHLEYHAEIGMAVLLQVGDTSQLPPTPRQFPTCGNWQPEEELDWDEEQHKLLLGGDGEIQSWEPTDGASSFTRAGFYYRMGVTVVGLVTVKLLLVSDCW</sequence>
<protein>
    <submittedName>
        <fullName evidence="9">Laccase</fullName>
    </submittedName>
</protein>
<evidence type="ECO:0000256" key="3">
    <source>
        <dbReference type="ARBA" id="ARBA00023002"/>
    </source>
</evidence>
<dbReference type="GO" id="GO:0005507">
    <property type="term" value="F:copper ion binding"/>
    <property type="evidence" value="ECO:0007669"/>
    <property type="project" value="InterPro"/>
</dbReference>
<evidence type="ECO:0000256" key="2">
    <source>
        <dbReference type="ARBA" id="ARBA00022723"/>
    </source>
</evidence>
<feature type="signal peptide" evidence="5">
    <location>
        <begin position="1"/>
        <end position="28"/>
    </location>
</feature>
<feature type="domain" description="Plastocyanin-like" evidence="6">
    <location>
        <begin position="203"/>
        <end position="356"/>
    </location>
</feature>
<dbReference type="PANTHER" id="PTHR11709:SF394">
    <property type="entry name" value="FI03373P-RELATED"/>
    <property type="match status" value="1"/>
</dbReference>
<dbReference type="GO" id="GO:0006826">
    <property type="term" value="P:iron ion transport"/>
    <property type="evidence" value="ECO:0007669"/>
    <property type="project" value="TreeGrafter"/>
</dbReference>
<keyword evidence="2" id="KW-0479">Metal-binding</keyword>
<gene>
    <name evidence="9" type="ORF">ElyMa_001005800</name>
</gene>
<dbReference type="PROSITE" id="PS00079">
    <property type="entry name" value="MULTICOPPER_OXIDASE1"/>
    <property type="match status" value="1"/>
</dbReference>
<evidence type="ECO:0000256" key="5">
    <source>
        <dbReference type="SAM" id="SignalP"/>
    </source>
</evidence>
<reference evidence="9 10" key="1">
    <citation type="journal article" date="2021" name="Elife">
        <title>Chloroplast acquisition without the gene transfer in kleptoplastic sea slugs, Plakobranchus ocellatus.</title>
        <authorList>
            <person name="Maeda T."/>
            <person name="Takahashi S."/>
            <person name="Yoshida T."/>
            <person name="Shimamura S."/>
            <person name="Takaki Y."/>
            <person name="Nagai Y."/>
            <person name="Toyoda A."/>
            <person name="Suzuki Y."/>
            <person name="Arimoto A."/>
            <person name="Ishii H."/>
            <person name="Satoh N."/>
            <person name="Nishiyama T."/>
            <person name="Hasebe M."/>
            <person name="Maruyama T."/>
            <person name="Minagawa J."/>
            <person name="Obokata J."/>
            <person name="Shigenobu S."/>
        </authorList>
    </citation>
    <scope>NUCLEOTIDE SEQUENCE [LARGE SCALE GENOMIC DNA]</scope>
</reference>
<accession>A0AAV4HID4</accession>
<dbReference type="InterPro" id="IPR008972">
    <property type="entry name" value="Cupredoxin"/>
</dbReference>
<keyword evidence="5" id="KW-0732">Signal</keyword>
<evidence type="ECO:0000259" key="7">
    <source>
        <dbReference type="Pfam" id="PF07731"/>
    </source>
</evidence>
<organism evidence="9 10">
    <name type="scientific">Elysia marginata</name>
    <dbReference type="NCBI Taxonomy" id="1093978"/>
    <lineage>
        <taxon>Eukaryota</taxon>
        <taxon>Metazoa</taxon>
        <taxon>Spiralia</taxon>
        <taxon>Lophotrochozoa</taxon>
        <taxon>Mollusca</taxon>
        <taxon>Gastropoda</taxon>
        <taxon>Heterobranchia</taxon>
        <taxon>Euthyneura</taxon>
        <taxon>Panpulmonata</taxon>
        <taxon>Sacoglossa</taxon>
        <taxon>Placobranchoidea</taxon>
        <taxon>Plakobranchidae</taxon>
        <taxon>Elysia</taxon>
    </lineage>
</organism>
<name>A0AAV4HID4_9GAST</name>
<dbReference type="InterPro" id="IPR011707">
    <property type="entry name" value="Cu-oxidase-like_N"/>
</dbReference>
<dbReference type="InterPro" id="IPR011706">
    <property type="entry name" value="Cu-oxidase_C"/>
</dbReference>
<dbReference type="Pfam" id="PF07732">
    <property type="entry name" value="Cu-oxidase_3"/>
    <property type="match status" value="1"/>
</dbReference>
<dbReference type="CDD" id="cd13858">
    <property type="entry name" value="CuRO_1_tcLCC2_insect_like"/>
    <property type="match status" value="1"/>
</dbReference>
<dbReference type="PROSITE" id="PS00080">
    <property type="entry name" value="MULTICOPPER_OXIDASE2"/>
    <property type="match status" value="1"/>
</dbReference>
<dbReference type="PANTHER" id="PTHR11709">
    <property type="entry name" value="MULTI-COPPER OXIDASE"/>
    <property type="match status" value="1"/>
</dbReference>
<dbReference type="AlphaFoldDB" id="A0AAV4HID4"/>
<evidence type="ECO:0000259" key="8">
    <source>
        <dbReference type="Pfam" id="PF07732"/>
    </source>
</evidence>
<dbReference type="InterPro" id="IPR033138">
    <property type="entry name" value="Cu_oxidase_CS"/>
</dbReference>
<dbReference type="FunFam" id="2.60.40.420:FF:000045">
    <property type="entry name" value="Laccase 2"/>
    <property type="match status" value="1"/>
</dbReference>
<dbReference type="Pfam" id="PF07731">
    <property type="entry name" value="Cu-oxidase_2"/>
    <property type="match status" value="1"/>
</dbReference>
<dbReference type="GO" id="GO:0005886">
    <property type="term" value="C:plasma membrane"/>
    <property type="evidence" value="ECO:0007669"/>
    <property type="project" value="TreeGrafter"/>
</dbReference>
<dbReference type="CDD" id="cd13905">
    <property type="entry name" value="CuRO_3_tcLLC2_insect_like"/>
    <property type="match status" value="1"/>
</dbReference>
<keyword evidence="4" id="KW-0186">Copper</keyword>
<dbReference type="GO" id="GO:0016491">
    <property type="term" value="F:oxidoreductase activity"/>
    <property type="evidence" value="ECO:0007669"/>
    <property type="project" value="UniProtKB-KW"/>
</dbReference>
<dbReference type="Pfam" id="PF00394">
    <property type="entry name" value="Cu-oxidase"/>
    <property type="match status" value="1"/>
</dbReference>